<dbReference type="SUPFAM" id="SSF53335">
    <property type="entry name" value="S-adenosyl-L-methionine-dependent methyltransferases"/>
    <property type="match status" value="1"/>
</dbReference>
<reference evidence="1" key="1">
    <citation type="journal article" date="2015" name="Nature">
        <title>Complex archaea that bridge the gap between prokaryotes and eukaryotes.</title>
        <authorList>
            <person name="Spang A."/>
            <person name="Saw J.H."/>
            <person name="Jorgensen S.L."/>
            <person name="Zaremba-Niedzwiedzka K."/>
            <person name="Martijn J."/>
            <person name="Lind A.E."/>
            <person name="van Eijk R."/>
            <person name="Schleper C."/>
            <person name="Guy L."/>
            <person name="Ettema T.J."/>
        </authorList>
    </citation>
    <scope>NUCLEOTIDE SEQUENCE</scope>
</reference>
<evidence type="ECO:0000313" key="1">
    <source>
        <dbReference type="EMBL" id="KKM91609.1"/>
    </source>
</evidence>
<dbReference type="Gene3D" id="3.40.50.150">
    <property type="entry name" value="Vaccinia Virus protein VP39"/>
    <property type="match status" value="1"/>
</dbReference>
<dbReference type="PANTHER" id="PTHR37909:SF1">
    <property type="entry name" value="S-ADENOSYL-L-METHIONINE-DEPENDENT METHYLTRANSFERASES SUPERFAMILY PROTEIN"/>
    <property type="match status" value="1"/>
</dbReference>
<name>A0A0F9L9N0_9ZZZZ</name>
<comment type="caution">
    <text evidence="1">The sequence shown here is derived from an EMBL/GenBank/DDBJ whole genome shotgun (WGS) entry which is preliminary data.</text>
</comment>
<dbReference type="AlphaFoldDB" id="A0A0F9L9N0"/>
<protein>
    <recommendedName>
        <fullName evidence="2">Methyltransferase domain-containing protein</fullName>
    </recommendedName>
</protein>
<gene>
    <name evidence="1" type="ORF">LCGC14_1226810</name>
</gene>
<proteinExistence type="predicted"/>
<dbReference type="InterPro" id="IPR029063">
    <property type="entry name" value="SAM-dependent_MTases_sf"/>
</dbReference>
<sequence length="184" mass="21191">MTIKKKILELTDIPGWMSDQEIEWLYKTAGKFDKNAIIIELGCWLGKSTVALCAGAKTRNIFVVDIWCGCEEGFTDKNYIGANGMWQFITNMKEKVNFVPFIIFDNSWDSVNRFKDNSIDFIFIDADHSAESVTKDIKAWYKKIKKGGIMSGHDFFHDAIGVSVLTNLLFKKIEIVDTIWWIER</sequence>
<accession>A0A0F9L9N0</accession>
<evidence type="ECO:0008006" key="2">
    <source>
        <dbReference type="Google" id="ProtNLM"/>
    </source>
</evidence>
<dbReference type="EMBL" id="LAZR01006511">
    <property type="protein sequence ID" value="KKM91609.1"/>
    <property type="molecule type" value="Genomic_DNA"/>
</dbReference>
<organism evidence="1">
    <name type="scientific">marine sediment metagenome</name>
    <dbReference type="NCBI Taxonomy" id="412755"/>
    <lineage>
        <taxon>unclassified sequences</taxon>
        <taxon>metagenomes</taxon>
        <taxon>ecological metagenomes</taxon>
    </lineage>
</organism>
<dbReference type="Pfam" id="PF13578">
    <property type="entry name" value="Methyltransf_24"/>
    <property type="match status" value="1"/>
</dbReference>
<dbReference type="PANTHER" id="PTHR37909">
    <property type="entry name" value="S-ADENOSYL-L-METHIONINE-DEPENDENT METHYLTRANSFERASES SUPERFAMILY PROTEIN"/>
    <property type="match status" value="1"/>
</dbReference>